<gene>
    <name evidence="1" type="ORF">V9T40_012515</name>
</gene>
<protein>
    <submittedName>
        <fullName evidence="1">Uncharacterized protein</fullName>
    </submittedName>
</protein>
<dbReference type="AlphaFoldDB" id="A0AAN9XZI1"/>
<sequence length="115" mass="12926">MRSMEISNWKRFTTRTLVSDNNSNWNGFDQNAKLVLFIGDCGDALVPQICGKCWSYVIPSCMHSLLLHAAREFFQLVVLEMVLMAMDGRIIVVFDESLTSETALCVKLTSSSTRA</sequence>
<proteinExistence type="predicted"/>
<evidence type="ECO:0000313" key="2">
    <source>
        <dbReference type="Proteomes" id="UP001367676"/>
    </source>
</evidence>
<keyword evidence="2" id="KW-1185">Reference proteome</keyword>
<evidence type="ECO:0000313" key="1">
    <source>
        <dbReference type="EMBL" id="KAK7576229.1"/>
    </source>
</evidence>
<dbReference type="Proteomes" id="UP001367676">
    <property type="component" value="Unassembled WGS sequence"/>
</dbReference>
<reference evidence="1 2" key="1">
    <citation type="submission" date="2024-03" db="EMBL/GenBank/DDBJ databases">
        <title>Adaptation during the transition from Ophiocordyceps entomopathogen to insect associate is accompanied by gene loss and intensified selection.</title>
        <authorList>
            <person name="Ward C.M."/>
            <person name="Onetto C.A."/>
            <person name="Borneman A.R."/>
        </authorList>
    </citation>
    <scope>NUCLEOTIDE SEQUENCE [LARGE SCALE GENOMIC DNA]</scope>
    <source>
        <strain evidence="1">AWRI1</strain>
        <tissue evidence="1">Single Adult Female</tissue>
    </source>
</reference>
<name>A0AAN9XZI1_9HEMI</name>
<dbReference type="EMBL" id="JBBCAQ010000036">
    <property type="protein sequence ID" value="KAK7576229.1"/>
    <property type="molecule type" value="Genomic_DNA"/>
</dbReference>
<organism evidence="1 2">
    <name type="scientific">Parthenolecanium corni</name>
    <dbReference type="NCBI Taxonomy" id="536013"/>
    <lineage>
        <taxon>Eukaryota</taxon>
        <taxon>Metazoa</taxon>
        <taxon>Ecdysozoa</taxon>
        <taxon>Arthropoda</taxon>
        <taxon>Hexapoda</taxon>
        <taxon>Insecta</taxon>
        <taxon>Pterygota</taxon>
        <taxon>Neoptera</taxon>
        <taxon>Paraneoptera</taxon>
        <taxon>Hemiptera</taxon>
        <taxon>Sternorrhyncha</taxon>
        <taxon>Coccoidea</taxon>
        <taxon>Coccidae</taxon>
        <taxon>Parthenolecanium</taxon>
    </lineage>
</organism>
<accession>A0AAN9XZI1</accession>
<comment type="caution">
    <text evidence="1">The sequence shown here is derived from an EMBL/GenBank/DDBJ whole genome shotgun (WGS) entry which is preliminary data.</text>
</comment>